<reference evidence="2" key="1">
    <citation type="journal article" date="2019" name="Front. Microbiol.">
        <title>Genome and Environmental Activity of a Chrysochromulina parva Virus and Its Virophages.</title>
        <authorList>
            <person name="Stough J.M.A."/>
            <person name="Yutin N."/>
            <person name="Chaban Y.V."/>
            <person name="Moniruzzaman M."/>
            <person name="Gann E.R."/>
            <person name="Pound H.L."/>
            <person name="Steffen M.M."/>
            <person name="Black J.N."/>
            <person name="Koonin E.V."/>
            <person name="Wilhelm S.W."/>
            <person name="Short S.M."/>
        </authorList>
    </citation>
    <scope>NUCLEOTIDE SEQUENCE [LARGE SCALE GENOMIC DNA]</scope>
    <source>
        <strain evidence="2">BQ2</strain>
    </source>
</reference>
<proteinExistence type="predicted"/>
<sequence>MSRRSTRVVSVSSDSDSRTRSKSKNSTLFRAYKSVFGPSKSKLASIARFRSVIEGCDEFLNNITDKNIPDLYGQIPKILNIRNENYDKLSDATRLTAEDIAANQAIHAKIKNYHANHRSRYTSYNYNLAGTRKRRKHRKHKKH</sequence>
<feature type="region of interest" description="Disordered" evidence="1">
    <location>
        <begin position="1"/>
        <end position="23"/>
    </location>
</feature>
<dbReference type="Proteomes" id="UP000317856">
    <property type="component" value="Segment"/>
</dbReference>
<organism evidence="2">
    <name type="scientific">Chrysochromulina parva virus BQ2</name>
    <dbReference type="NCBI Taxonomy" id="3070831"/>
    <lineage>
        <taxon>Viruses</taxon>
        <taxon>Varidnaviria</taxon>
        <taxon>Bamfordvirae</taxon>
        <taxon>Nucleocytoviricota</taxon>
        <taxon>Megaviricetes</taxon>
        <taxon>Imitervirales</taxon>
        <taxon>Mesomimiviridae</taxon>
        <taxon>Tethysvirus</taxon>
        <taxon>Tethysvirus ontarioense</taxon>
    </lineage>
</organism>
<name>A0A4Y6GT16_9VIRU</name>
<evidence type="ECO:0000313" key="3">
    <source>
        <dbReference type="Proteomes" id="UP000317856"/>
    </source>
</evidence>
<evidence type="ECO:0000256" key="1">
    <source>
        <dbReference type="SAM" id="MobiDB-lite"/>
    </source>
</evidence>
<dbReference type="EMBL" id="MH918795">
    <property type="protein sequence ID" value="QDF45916.1"/>
    <property type="molecule type" value="Genomic_DNA"/>
</dbReference>
<protein>
    <submittedName>
        <fullName evidence="2">Uncharacterized protein</fullName>
    </submittedName>
</protein>
<accession>A0A4Y6GT16</accession>
<keyword evidence="3" id="KW-1185">Reference proteome</keyword>
<evidence type="ECO:0000313" key="2">
    <source>
        <dbReference type="EMBL" id="QDF45916.1"/>
    </source>
</evidence>